<dbReference type="Pfam" id="PF13676">
    <property type="entry name" value="TIR_2"/>
    <property type="match status" value="1"/>
</dbReference>
<gene>
    <name evidence="3" type="ORF">LC586_02740</name>
</gene>
<dbReference type="Gene3D" id="3.40.50.10140">
    <property type="entry name" value="Toll/interleukin-1 receptor homology (TIR) domain"/>
    <property type="match status" value="1"/>
</dbReference>
<name>A0ABS8I1W0_9NOSO</name>
<protein>
    <submittedName>
        <fullName evidence="3">Toll/interleukin-1 receptor domain-containing protein</fullName>
    </submittedName>
</protein>
<organism evidence="3 4">
    <name type="scientific">Nostoc favosum CHAB5714</name>
    <dbReference type="NCBI Taxonomy" id="2780399"/>
    <lineage>
        <taxon>Bacteria</taxon>
        <taxon>Bacillati</taxon>
        <taxon>Cyanobacteriota</taxon>
        <taxon>Cyanophyceae</taxon>
        <taxon>Nostocales</taxon>
        <taxon>Nostocaceae</taxon>
        <taxon>Nostoc</taxon>
        <taxon>Nostoc favosum</taxon>
    </lineage>
</organism>
<dbReference type="InterPro" id="IPR035897">
    <property type="entry name" value="Toll_tir_struct_dom_sf"/>
</dbReference>
<evidence type="ECO:0000313" key="4">
    <source>
        <dbReference type="Proteomes" id="UP001199525"/>
    </source>
</evidence>
<evidence type="ECO:0000256" key="1">
    <source>
        <dbReference type="SAM" id="Phobius"/>
    </source>
</evidence>
<accession>A0ABS8I1W0</accession>
<keyword evidence="1" id="KW-1133">Transmembrane helix</keyword>
<feature type="transmembrane region" description="Helical" evidence="1">
    <location>
        <begin position="535"/>
        <end position="556"/>
    </location>
</feature>
<keyword evidence="3" id="KW-0675">Receptor</keyword>
<dbReference type="SUPFAM" id="SSF52200">
    <property type="entry name" value="Toll/Interleukin receptor TIR domain"/>
    <property type="match status" value="1"/>
</dbReference>
<reference evidence="3 4" key="1">
    <citation type="journal article" date="2021" name="Microorganisms">
        <title>Genome Evolution of Filamentous Cyanobacterium Nostoc Species: From Facultative Symbiosis to Free Living.</title>
        <authorList>
            <person name="Huo D."/>
            <person name="Li H."/>
            <person name="Cai F."/>
            <person name="Guo X."/>
            <person name="Qiao Z."/>
            <person name="Wang W."/>
            <person name="Yu G."/>
            <person name="Li R."/>
        </authorList>
    </citation>
    <scope>NUCLEOTIDE SEQUENCE [LARGE SCALE GENOMIC DNA]</scope>
    <source>
        <strain evidence="3 4">CHAB 5714</strain>
    </source>
</reference>
<feature type="domain" description="TIR" evidence="2">
    <location>
        <begin position="19"/>
        <end position="149"/>
    </location>
</feature>
<keyword evidence="1" id="KW-0812">Transmembrane</keyword>
<evidence type="ECO:0000313" key="3">
    <source>
        <dbReference type="EMBL" id="MCC5598180.1"/>
    </source>
</evidence>
<sequence>MSKFLDIEPIMPTLPAARKSARFFISYRSQDPDLSLAHNFYEALKAAGHEAFMAGESIRLGEKWPQRIDEELKLCDYFLLLLSERSATSEMVTEEVRQAKELRDTSDQHKPVILPIRVNFPWSTPLNYDLRGYLQQIQQREWNSPADTSRILPVELGDVSRAIELNGFQLQEAEPLAKGLVGKVSNPQDVVKEVLTWTGGQPFLTQKLCQLIPADIEAAGIEELVRSRIIENWESQDEPEHLRTIRDRILRNEQRAGQMLGLYKQILQQERIPADDSLEQMELRLTGLVLKRQAYLEVYNRIYKKVFDKSWVNKQLAELRPQFYREAITAWLASNYQDESCLLRGDELKNAQKWAAVKNLSKEDNDFLNASRELRTKELEEYLGPTKLKFKNEEVFSVSDLIDKCDKYPDITKDYLFNSEYLEEWLFLRSETHLANLSRKIVEGYKQEKRRGVEMFVRELCRHLGRPPHPKILNILALLGSTFIIITDLTIYPLKIIGIEQAAIGWLVVGSFVGGAIGLIQSLKRIEQYSYLGKVYLIAIAIPFILLITGLITANFQDNIEFFPNIVLVDDFKHPSKEWNKDTLVSIKNGGLFHPGTKNNNFKLSIWGDKNQIFKDFDFSVDAKKVNGTVFFVIDELLISSQFAASPDNQSTPLPDAWLHQSQFFS</sequence>
<dbReference type="InterPro" id="IPR000157">
    <property type="entry name" value="TIR_dom"/>
</dbReference>
<evidence type="ECO:0000259" key="2">
    <source>
        <dbReference type="PROSITE" id="PS50104"/>
    </source>
</evidence>
<keyword evidence="4" id="KW-1185">Reference proteome</keyword>
<feature type="transmembrane region" description="Helical" evidence="1">
    <location>
        <begin position="504"/>
        <end position="523"/>
    </location>
</feature>
<dbReference type="Proteomes" id="UP001199525">
    <property type="component" value="Unassembled WGS sequence"/>
</dbReference>
<proteinExistence type="predicted"/>
<dbReference type="PROSITE" id="PS50104">
    <property type="entry name" value="TIR"/>
    <property type="match status" value="1"/>
</dbReference>
<dbReference type="EMBL" id="JAIVFQ010000002">
    <property type="protein sequence ID" value="MCC5598180.1"/>
    <property type="molecule type" value="Genomic_DNA"/>
</dbReference>
<keyword evidence="1" id="KW-0472">Membrane</keyword>
<comment type="caution">
    <text evidence="3">The sequence shown here is derived from an EMBL/GenBank/DDBJ whole genome shotgun (WGS) entry which is preliminary data.</text>
</comment>